<name>A0A382KJW9_9ZZZZ</name>
<feature type="compositionally biased region" description="Polar residues" evidence="5">
    <location>
        <begin position="29"/>
        <end position="43"/>
    </location>
</feature>
<gene>
    <name evidence="7" type="ORF">METZ01_LOCUS276749</name>
</gene>
<proteinExistence type="predicted"/>
<dbReference type="Pfam" id="PF00254">
    <property type="entry name" value="FKBP_C"/>
    <property type="match status" value="1"/>
</dbReference>
<keyword evidence="4" id="KW-0413">Isomerase</keyword>
<dbReference type="EMBL" id="UINC01080705">
    <property type="protein sequence ID" value="SVC23895.1"/>
    <property type="molecule type" value="Genomic_DNA"/>
</dbReference>
<sequence length="180" mass="19567">MSKNKKPILTILAAAVIIAAVGTYSMMQKDSPQTDTNTSMNKSSGKDTSESESESEEVKVQAETDSLVGKTVETSSGLKYLILQIGEGSSPVEQSQVRVHYRGRLEDGTEFDSSYKRGQPATFPVNGVIRGWTEALMLMKPGDKWELTIPPELGYGARAVGNVIPPNSTLIFEVELLEIL</sequence>
<organism evidence="7">
    <name type="scientific">marine metagenome</name>
    <dbReference type="NCBI Taxonomy" id="408172"/>
    <lineage>
        <taxon>unclassified sequences</taxon>
        <taxon>metagenomes</taxon>
        <taxon>ecological metagenomes</taxon>
    </lineage>
</organism>
<evidence type="ECO:0000256" key="2">
    <source>
        <dbReference type="ARBA" id="ARBA00013194"/>
    </source>
</evidence>
<dbReference type="PROSITE" id="PS50059">
    <property type="entry name" value="FKBP_PPIASE"/>
    <property type="match status" value="1"/>
</dbReference>
<dbReference type="Gene3D" id="3.10.50.40">
    <property type="match status" value="1"/>
</dbReference>
<dbReference type="PANTHER" id="PTHR43811:SF19">
    <property type="entry name" value="39 KDA FK506-BINDING NUCLEAR PROTEIN"/>
    <property type="match status" value="1"/>
</dbReference>
<dbReference type="AlphaFoldDB" id="A0A382KJW9"/>
<dbReference type="EC" id="5.2.1.8" evidence="2"/>
<dbReference type="SUPFAM" id="SSF54534">
    <property type="entry name" value="FKBP-like"/>
    <property type="match status" value="1"/>
</dbReference>
<dbReference type="InterPro" id="IPR001179">
    <property type="entry name" value="PPIase_FKBP_dom"/>
</dbReference>
<evidence type="ECO:0000313" key="7">
    <source>
        <dbReference type="EMBL" id="SVC23895.1"/>
    </source>
</evidence>
<protein>
    <recommendedName>
        <fullName evidence="2">peptidylprolyl isomerase</fullName>
        <ecNumber evidence="2">5.2.1.8</ecNumber>
    </recommendedName>
</protein>
<dbReference type="GO" id="GO:0003755">
    <property type="term" value="F:peptidyl-prolyl cis-trans isomerase activity"/>
    <property type="evidence" value="ECO:0007669"/>
    <property type="project" value="UniProtKB-KW"/>
</dbReference>
<comment type="catalytic activity">
    <reaction evidence="1">
        <text>[protein]-peptidylproline (omega=180) = [protein]-peptidylproline (omega=0)</text>
        <dbReference type="Rhea" id="RHEA:16237"/>
        <dbReference type="Rhea" id="RHEA-COMP:10747"/>
        <dbReference type="Rhea" id="RHEA-COMP:10748"/>
        <dbReference type="ChEBI" id="CHEBI:83833"/>
        <dbReference type="ChEBI" id="CHEBI:83834"/>
        <dbReference type="EC" id="5.2.1.8"/>
    </reaction>
</comment>
<evidence type="ECO:0000256" key="5">
    <source>
        <dbReference type="SAM" id="MobiDB-lite"/>
    </source>
</evidence>
<evidence type="ECO:0000259" key="6">
    <source>
        <dbReference type="PROSITE" id="PS50059"/>
    </source>
</evidence>
<evidence type="ECO:0000256" key="3">
    <source>
        <dbReference type="ARBA" id="ARBA00023110"/>
    </source>
</evidence>
<accession>A0A382KJW9</accession>
<dbReference type="InterPro" id="IPR046357">
    <property type="entry name" value="PPIase_dom_sf"/>
</dbReference>
<dbReference type="FunFam" id="3.10.50.40:FF:000006">
    <property type="entry name" value="Peptidyl-prolyl cis-trans isomerase"/>
    <property type="match status" value="1"/>
</dbReference>
<dbReference type="PANTHER" id="PTHR43811">
    <property type="entry name" value="FKBP-TYPE PEPTIDYL-PROLYL CIS-TRANS ISOMERASE FKPA"/>
    <property type="match status" value="1"/>
</dbReference>
<reference evidence="7" key="1">
    <citation type="submission" date="2018-05" db="EMBL/GenBank/DDBJ databases">
        <authorList>
            <person name="Lanie J.A."/>
            <person name="Ng W.-L."/>
            <person name="Kazmierczak K.M."/>
            <person name="Andrzejewski T.M."/>
            <person name="Davidsen T.M."/>
            <person name="Wayne K.J."/>
            <person name="Tettelin H."/>
            <person name="Glass J.I."/>
            <person name="Rusch D."/>
            <person name="Podicherti R."/>
            <person name="Tsui H.-C.T."/>
            <person name="Winkler M.E."/>
        </authorList>
    </citation>
    <scope>NUCLEOTIDE SEQUENCE</scope>
</reference>
<evidence type="ECO:0000256" key="4">
    <source>
        <dbReference type="ARBA" id="ARBA00023235"/>
    </source>
</evidence>
<evidence type="ECO:0000256" key="1">
    <source>
        <dbReference type="ARBA" id="ARBA00000971"/>
    </source>
</evidence>
<keyword evidence="3" id="KW-0697">Rotamase</keyword>
<feature type="region of interest" description="Disordered" evidence="5">
    <location>
        <begin position="29"/>
        <end position="64"/>
    </location>
</feature>
<feature type="domain" description="PPIase FKBP-type" evidence="6">
    <location>
        <begin position="94"/>
        <end position="180"/>
    </location>
</feature>